<dbReference type="PROSITE" id="PS50921">
    <property type="entry name" value="ANTAR"/>
    <property type="match status" value="1"/>
</dbReference>
<evidence type="ECO:0000313" key="3">
    <source>
        <dbReference type="Proteomes" id="UP001361570"/>
    </source>
</evidence>
<dbReference type="RefSeq" id="WP_336402577.1">
    <property type="nucleotide sequence ID" value="NZ_JBAPLU010000001.1"/>
</dbReference>
<protein>
    <submittedName>
        <fullName evidence="2">GAF domain-containing protein</fullName>
    </submittedName>
</protein>
<comment type="caution">
    <text evidence="2">The sequence shown here is derived from an EMBL/GenBank/DDBJ whole genome shotgun (WGS) entry which is preliminary data.</text>
</comment>
<dbReference type="SUPFAM" id="SSF55781">
    <property type="entry name" value="GAF domain-like"/>
    <property type="match status" value="1"/>
</dbReference>
<name>A0ABU8DQW9_9ACTN</name>
<proteinExistence type="predicted"/>
<evidence type="ECO:0000313" key="2">
    <source>
        <dbReference type="EMBL" id="MEI4270437.1"/>
    </source>
</evidence>
<feature type="domain" description="ANTAR" evidence="1">
    <location>
        <begin position="167"/>
        <end position="228"/>
    </location>
</feature>
<reference evidence="2 3" key="1">
    <citation type="submission" date="2024-03" db="EMBL/GenBank/DDBJ databases">
        <title>Draft genome sequence of Klenkia sp. LSe6-5.</title>
        <authorList>
            <person name="Duangmal K."/>
            <person name="Chantavorakit T."/>
        </authorList>
    </citation>
    <scope>NUCLEOTIDE SEQUENCE [LARGE SCALE GENOMIC DNA]</scope>
    <source>
        <strain evidence="2 3">LSe6-5</strain>
    </source>
</reference>
<dbReference type="InterPro" id="IPR005561">
    <property type="entry name" value="ANTAR"/>
</dbReference>
<dbReference type="Proteomes" id="UP001361570">
    <property type="component" value="Unassembled WGS sequence"/>
</dbReference>
<dbReference type="EMBL" id="JBAPLU010000001">
    <property type="protein sequence ID" value="MEI4270437.1"/>
    <property type="molecule type" value="Genomic_DNA"/>
</dbReference>
<keyword evidence="3" id="KW-1185">Reference proteome</keyword>
<sequence>MRAVEAFAAAMADPGTGSLDPGLLPERLARACVRSLPVDGAGITCTFHPGRRLPIGASDPEAAAAERLQFSIGEGPCVTAQTEQRMVVAAGDELAARWPVYTAQLMARTDYRGVVSVPLPGALAGVAALDVYLHRATDTAALAADDVLAVAGEVAAALADDLAGSGSRSLGMPAWMDEGPVAARQHVWRAVGYLVGRDGGSAGEALARLRARAFAQDDDVESVAVAVLDRSAPPPGDPDL</sequence>
<evidence type="ECO:0000259" key="1">
    <source>
        <dbReference type="PROSITE" id="PS50921"/>
    </source>
</evidence>
<organism evidence="2 3">
    <name type="scientific">Klenkia sesuvii</name>
    <dbReference type="NCBI Taxonomy" id="3103137"/>
    <lineage>
        <taxon>Bacteria</taxon>
        <taxon>Bacillati</taxon>
        <taxon>Actinomycetota</taxon>
        <taxon>Actinomycetes</taxon>
        <taxon>Geodermatophilales</taxon>
        <taxon>Geodermatophilaceae</taxon>
        <taxon>Klenkia</taxon>
    </lineage>
</organism>
<gene>
    <name evidence="2" type="ORF">TEK04_01755</name>
</gene>
<accession>A0ABU8DQW9</accession>